<evidence type="ECO:0000256" key="10">
    <source>
        <dbReference type="SAM" id="Phobius"/>
    </source>
</evidence>
<evidence type="ECO:0000256" key="6">
    <source>
        <dbReference type="ARBA" id="ARBA00022764"/>
    </source>
</evidence>
<keyword evidence="10" id="KW-1133">Transmembrane helix</keyword>
<protein>
    <recommendedName>
        <fullName evidence="5">alpha,alpha-trehalase</fullName>
        <ecNumber evidence="5">3.2.1.28</ecNumber>
    </recommendedName>
</protein>
<dbReference type="Pfam" id="PF03636">
    <property type="entry name" value="Glyco_hydro_65N"/>
    <property type="match status" value="1"/>
</dbReference>
<dbReference type="OrthoDB" id="200349at2759"/>
<keyword evidence="6" id="KW-0574">Periplasm</keyword>
<keyword evidence="9" id="KW-0325">Glycoprotein</keyword>
<dbReference type="GO" id="GO:0015976">
    <property type="term" value="P:carbon utilization"/>
    <property type="evidence" value="ECO:0007669"/>
    <property type="project" value="UniProtKB-ARBA"/>
</dbReference>
<reference evidence="13 14" key="1">
    <citation type="submission" date="2019-01" db="EMBL/GenBank/DDBJ databases">
        <title>Draft Genome Sequencing of Zygosaccharomyces mellis Ca-7.</title>
        <authorList>
            <person name="Shiwa Y."/>
            <person name="Kanesaki Y."/>
            <person name="Ishige T."/>
            <person name="Mura K."/>
            <person name="Hori T."/>
            <person name="Tamura T."/>
        </authorList>
    </citation>
    <scope>NUCLEOTIDE SEQUENCE [LARGE SCALE GENOMIC DNA]</scope>
    <source>
        <strain evidence="13 14">Ca-7</strain>
    </source>
</reference>
<evidence type="ECO:0000256" key="5">
    <source>
        <dbReference type="ARBA" id="ARBA00012757"/>
    </source>
</evidence>
<evidence type="ECO:0000256" key="8">
    <source>
        <dbReference type="ARBA" id="ARBA00022968"/>
    </source>
</evidence>
<feature type="domain" description="Glycoside hydrolase family 65 N-terminal" evidence="12">
    <location>
        <begin position="118"/>
        <end position="386"/>
    </location>
</feature>
<comment type="similarity">
    <text evidence="4">Belongs to the glycosyl hydrolase 65 family.</text>
</comment>
<dbReference type="InterPro" id="IPR005195">
    <property type="entry name" value="Glyco_hydro_65_M"/>
</dbReference>
<keyword evidence="10" id="KW-0472">Membrane</keyword>
<dbReference type="GO" id="GO:0004555">
    <property type="term" value="F:alpha,alpha-trehalase activity"/>
    <property type="evidence" value="ECO:0007669"/>
    <property type="project" value="UniProtKB-EC"/>
</dbReference>
<dbReference type="GO" id="GO:0009277">
    <property type="term" value="C:fungal-type cell wall"/>
    <property type="evidence" value="ECO:0007669"/>
    <property type="project" value="TreeGrafter"/>
</dbReference>
<dbReference type="Pfam" id="PF03632">
    <property type="entry name" value="Glyco_hydro_65m"/>
    <property type="match status" value="1"/>
</dbReference>
<keyword evidence="8" id="KW-0735">Signal-anchor</keyword>
<gene>
    <name evidence="13" type="primary">ATH1</name>
    <name evidence="13" type="ORF">ZYGM_002317</name>
</gene>
<feature type="domain" description="Glycoside hydrolase family 65 central catalytic" evidence="11">
    <location>
        <begin position="443"/>
        <end position="662"/>
    </location>
</feature>
<dbReference type="EC" id="3.2.1.28" evidence="5"/>
<evidence type="ECO:0000256" key="9">
    <source>
        <dbReference type="ARBA" id="ARBA00023180"/>
    </source>
</evidence>
<dbReference type="PANTHER" id="PTHR11051:SF8">
    <property type="entry name" value="PROTEIN-GLUCOSYLGALACTOSYLHYDROXYLYSINE GLUCOSIDASE"/>
    <property type="match status" value="1"/>
</dbReference>
<name>A0A4C2EAP0_9SACH</name>
<proteinExistence type="inferred from homology"/>
<dbReference type="AlphaFoldDB" id="A0A4C2EAP0"/>
<evidence type="ECO:0000256" key="7">
    <source>
        <dbReference type="ARBA" id="ARBA00022801"/>
    </source>
</evidence>
<evidence type="ECO:0000313" key="13">
    <source>
        <dbReference type="EMBL" id="GCF00904.1"/>
    </source>
</evidence>
<accession>A0A4C2EAP0</accession>
<dbReference type="InterPro" id="IPR012341">
    <property type="entry name" value="6hp_glycosidase-like_sf"/>
</dbReference>
<keyword evidence="10" id="KW-0812">Transmembrane</keyword>
<feature type="transmembrane region" description="Helical" evidence="10">
    <location>
        <begin position="32"/>
        <end position="54"/>
    </location>
</feature>
<comment type="subcellular location">
    <subcellularLocation>
        <location evidence="3">Membrane</location>
        <topology evidence="3">Single-pass type II membrane protein</topology>
    </subcellularLocation>
    <subcellularLocation>
        <location evidence="2">Periplasm</location>
    </subcellularLocation>
</comment>
<dbReference type="EMBL" id="BIMX01000023">
    <property type="protein sequence ID" value="GCF00904.1"/>
    <property type="molecule type" value="Genomic_DNA"/>
</dbReference>
<dbReference type="GO" id="GO:0016020">
    <property type="term" value="C:membrane"/>
    <property type="evidence" value="ECO:0007669"/>
    <property type="project" value="UniProtKB-SubCell"/>
</dbReference>
<dbReference type="Proteomes" id="UP000301737">
    <property type="component" value="Unassembled WGS sequence"/>
</dbReference>
<comment type="catalytic activity">
    <reaction evidence="1">
        <text>alpha,alpha-trehalose + H2O = alpha-D-glucose + beta-D-glucose</text>
        <dbReference type="Rhea" id="RHEA:32675"/>
        <dbReference type="ChEBI" id="CHEBI:15377"/>
        <dbReference type="ChEBI" id="CHEBI:15903"/>
        <dbReference type="ChEBI" id="CHEBI:16551"/>
        <dbReference type="ChEBI" id="CHEBI:17925"/>
        <dbReference type="EC" id="3.2.1.28"/>
    </reaction>
</comment>
<dbReference type="FunFam" id="1.50.10.10:FF:000032">
    <property type="entry name" value="Vacuolar acid trehalase"/>
    <property type="match status" value="1"/>
</dbReference>
<keyword evidence="14" id="KW-1185">Reference proteome</keyword>
<evidence type="ECO:0000313" key="14">
    <source>
        <dbReference type="Proteomes" id="UP000301737"/>
    </source>
</evidence>
<evidence type="ECO:0000256" key="2">
    <source>
        <dbReference type="ARBA" id="ARBA00004418"/>
    </source>
</evidence>
<dbReference type="InterPro" id="IPR008928">
    <property type="entry name" value="6-hairpin_glycosidase_sf"/>
</dbReference>
<evidence type="ECO:0000256" key="1">
    <source>
        <dbReference type="ARBA" id="ARBA00001576"/>
    </source>
</evidence>
<dbReference type="GO" id="GO:0042597">
    <property type="term" value="C:periplasmic space"/>
    <property type="evidence" value="ECO:0007669"/>
    <property type="project" value="UniProtKB-SubCell"/>
</dbReference>
<evidence type="ECO:0000256" key="4">
    <source>
        <dbReference type="ARBA" id="ARBA00006768"/>
    </source>
</evidence>
<comment type="caution">
    <text evidence="13">The sequence shown here is derived from an EMBL/GenBank/DDBJ whole genome shotgun (WGS) entry which is preliminary data.</text>
</comment>
<dbReference type="Gene3D" id="1.50.10.10">
    <property type="match status" value="1"/>
</dbReference>
<dbReference type="InterPro" id="IPR005196">
    <property type="entry name" value="Glyco_hydro_65_N"/>
</dbReference>
<dbReference type="PANTHER" id="PTHR11051">
    <property type="entry name" value="GLYCOSYL HYDROLASE-RELATED"/>
    <property type="match status" value="1"/>
</dbReference>
<dbReference type="InterPro" id="IPR037018">
    <property type="entry name" value="GH65_N"/>
</dbReference>
<keyword evidence="7" id="KW-0378">Hydrolase</keyword>
<dbReference type="GO" id="GO:0005993">
    <property type="term" value="P:trehalose catabolic process"/>
    <property type="evidence" value="ECO:0007669"/>
    <property type="project" value="TreeGrafter"/>
</dbReference>
<evidence type="ECO:0000259" key="12">
    <source>
        <dbReference type="Pfam" id="PF03636"/>
    </source>
</evidence>
<dbReference type="Gene3D" id="2.70.98.40">
    <property type="entry name" value="Glycoside hydrolase, family 65, N-terminal domain"/>
    <property type="match status" value="1"/>
</dbReference>
<evidence type="ECO:0000259" key="11">
    <source>
        <dbReference type="Pfam" id="PF03632"/>
    </source>
</evidence>
<sequence length="1166" mass="130573">MSKVDLDRDQKNFRVLLRGEYQKSRELVWRKVAIITMTLLTIFGSLLFLCWQSVKGQAVLPAAEGPGIVSKATQDHALQSNDEVRKASKKLYELLANTEGAYYDPETMVLGSTVFSPHTYSRQPYVANGYIGTRIPNVGFGYAEDVWNLWANADDKIPGALENGWPLRNRRFAGAFVSDFYCLQESLNSTNFPELDEHGYSTVIASIPQWTQLQFSANGAKWFSPQTVDSKDVSNYTQELSIQNGVVTTHLDWHGGLLHIETKILAHKRIYTLGIVSMKVSLNLDQLPDEMSSVELDFLDTLDFNTSHRSVLADKGYDDGIYMVVEPENVPYSNTSIFSKCEIAGSEIEFNNFDSYEERVSQNASIILTKDSPQVTIHKYVGIVSTEYSNGPTLSRAKDVAIKSCGNYEKLSLTHNEAWKRIYDDAFIEIPSDEVLELTARSSLYHILANTRTYNVSDERGLPVPVSGLSSDSYGGMVFWDSDFWIQPGILPFFPNIAKNINNYRNATHKQARLNAKQYGYPGALYPWTSGRYANCTSTGPCVDYEYHINIDVCLASFSIYLNGAKGIDDNYLRYTTWPMVLDAAEFFTAFVEYNNTIDSYETHNLTDPDEFANHIDNGAFTNAGIKLLLKWATDIGYHLREPVDPRWMEISEKIHIPQSDSNITLEYSGMNSSAEIKQADVTLMVYPLAFITDESILNNAIKDLYYYSEHQSSSGPAMTYPVFVAAAAGILNHGSSSQSYLYKSLLPYLRAPFAQFSEQSDDNFMTNGKTQPAFPFLTANGGFLQSILFGLTGIRFSYEVEPGTKKIQRILKFNPIELPLLPGGIAIRNFKYLNQVLDIIIEDKNGTIVHKSGDKPIRIKVPNRTLIHDRDMTTYHGNGSTSVENTKNDDSANGISAHYYTINPGEELILPLFRMASNVEGNIAESKQVTNLTAGVPGDVAISTLDGNNYTHWQPAKKSSPGKLLIDLGPNNSQVINKGMILWGQRPAKNFTISILPHTETIGQMLSNLTFIMENVNVGDGSVLEALEDIGGSSSLFLHNGDEDVKNLLSWKAEDADNTLGISEDNIVRGKFFPILEDYKVKPSEPYFEEIFSKSIIEILPSNKTEFTINYNNIRHDRTACSYKNLSNNCSDWTKTRFIMVSIEGTYDDDADEKGGTIKELVFMN</sequence>
<organism evidence="13 14">
    <name type="scientific">Zygosaccharomyces mellis</name>
    <dbReference type="NCBI Taxonomy" id="42258"/>
    <lineage>
        <taxon>Eukaryota</taxon>
        <taxon>Fungi</taxon>
        <taxon>Dikarya</taxon>
        <taxon>Ascomycota</taxon>
        <taxon>Saccharomycotina</taxon>
        <taxon>Saccharomycetes</taxon>
        <taxon>Saccharomycetales</taxon>
        <taxon>Saccharomycetaceae</taxon>
        <taxon>Zygosaccharomyces</taxon>
    </lineage>
</organism>
<dbReference type="SUPFAM" id="SSF48208">
    <property type="entry name" value="Six-hairpin glycosidases"/>
    <property type="match status" value="1"/>
</dbReference>
<evidence type="ECO:0000256" key="3">
    <source>
        <dbReference type="ARBA" id="ARBA00004606"/>
    </source>
</evidence>